<evidence type="ECO:0008006" key="2">
    <source>
        <dbReference type="Google" id="ProtNLM"/>
    </source>
</evidence>
<feature type="non-terminal residue" evidence="1">
    <location>
        <position position="247"/>
    </location>
</feature>
<dbReference type="EMBL" id="LAZR01038499">
    <property type="protein sequence ID" value="KKL19408.1"/>
    <property type="molecule type" value="Genomic_DNA"/>
</dbReference>
<reference evidence="1" key="1">
    <citation type="journal article" date="2015" name="Nature">
        <title>Complex archaea that bridge the gap between prokaryotes and eukaryotes.</title>
        <authorList>
            <person name="Spang A."/>
            <person name="Saw J.H."/>
            <person name="Jorgensen S.L."/>
            <person name="Zaremba-Niedzwiedzka K."/>
            <person name="Martijn J."/>
            <person name="Lind A.E."/>
            <person name="van Eijk R."/>
            <person name="Schleper C."/>
            <person name="Guy L."/>
            <person name="Ettema T.J."/>
        </authorList>
    </citation>
    <scope>NUCLEOTIDE SEQUENCE</scope>
</reference>
<dbReference type="AlphaFoldDB" id="A0A0F9E5S6"/>
<dbReference type="InterPro" id="IPR014942">
    <property type="entry name" value="AbiEii"/>
</dbReference>
<gene>
    <name evidence="1" type="ORF">LCGC14_2465780</name>
</gene>
<organism evidence="1">
    <name type="scientific">marine sediment metagenome</name>
    <dbReference type="NCBI Taxonomy" id="412755"/>
    <lineage>
        <taxon>unclassified sequences</taxon>
        <taxon>metagenomes</taxon>
        <taxon>ecological metagenomes</taxon>
    </lineage>
</organism>
<name>A0A0F9E5S6_9ZZZZ</name>
<dbReference type="Gene3D" id="3.10.450.620">
    <property type="entry name" value="JHP933, nucleotidyltransferase-like core domain"/>
    <property type="match status" value="1"/>
</dbReference>
<dbReference type="Pfam" id="PF08843">
    <property type="entry name" value="AbiEii"/>
    <property type="match status" value="1"/>
</dbReference>
<protein>
    <recommendedName>
        <fullName evidence="2">Nucleotidyl transferase AbiEii/AbiGii toxin family protein</fullName>
    </recommendedName>
</protein>
<accession>A0A0F9E5S6</accession>
<comment type="caution">
    <text evidence="1">The sequence shown here is derived from an EMBL/GenBank/DDBJ whole genome shotgun (WGS) entry which is preliminary data.</text>
</comment>
<sequence length="247" mass="28900">MIHENKDEFIKALGSASKKKGFLLPLIEKDYYLTLILSRVYELSENLVFKGGTCINKVYYVYYRLSEDLDFSMILPQYEATRGQRRKCIQPVKDKIEKFIEQFGMRLDDAGNPGRNESKQYVYYFVYQSALREVETKIKFEIGLRFNPFDTIKKRPVQHAFLHPFTGDPLFDGGQIKYPSGNRSAQRELYDIILEELDSRVGIDTREARSIIKQSYENLTEEVPEDIGKIIERREEAPTKEPKEKVV</sequence>
<proteinExistence type="predicted"/>
<evidence type="ECO:0000313" key="1">
    <source>
        <dbReference type="EMBL" id="KKL19408.1"/>
    </source>
</evidence>